<feature type="active site" description="Schiff-base intermediate with substrate" evidence="11">
    <location>
        <position position="140"/>
    </location>
</feature>
<sequence length="369" mass="39295">MTTPLAELSRAGVSIWLDDLSRSRITSGSLAALVADKQVVGVTTNPTIFAAALADSEAYAAQLTPLARDGVDLETAVEMLTCDDVAKAADILEPVYRASGGVDGRVSIEVPPDAARDTEATIAHATRLWEAINRPNVMIKIPATLEGLPAITAVVARGISVNVTLIFALDRYRKVVEAYISGLERAREAGIDLAGIHSVASIFVSRVDTEVDRRLTALGTDEALRLRGQAGVANCRLAHQIAGQLFSSERFEVLEAAGAHPQRPLWASTGTKNPDYPDTLYVSELVAPGTVNTMPEATLEAFADHGEVRGDTIGSGYGQANALFDRLAALGIDYAEVMEQLEAEGLQKFDASWAELLDTVRTQLEGARA</sequence>
<evidence type="ECO:0000256" key="8">
    <source>
        <dbReference type="ARBA" id="ARBA00023126"/>
    </source>
</evidence>
<gene>
    <name evidence="11 12" type="primary">tal</name>
    <name evidence="12" type="ORF">GCM10023167_14940</name>
</gene>
<evidence type="ECO:0000256" key="1">
    <source>
        <dbReference type="ARBA" id="ARBA00003518"/>
    </source>
</evidence>
<comment type="caution">
    <text evidence="12">The sequence shown here is derived from an EMBL/GenBank/DDBJ whole genome shotgun (WGS) entry which is preliminary data.</text>
</comment>
<keyword evidence="8 11" id="KW-0570">Pentose shunt</keyword>
<comment type="subcellular location">
    <subcellularLocation>
        <location evidence="2 11">Cytoplasm</location>
    </subcellularLocation>
</comment>
<evidence type="ECO:0000256" key="11">
    <source>
        <dbReference type="HAMAP-Rule" id="MF_00493"/>
    </source>
</evidence>
<dbReference type="NCBIfam" id="TIGR00876">
    <property type="entry name" value="tal_mycobact"/>
    <property type="match status" value="1"/>
</dbReference>
<dbReference type="Pfam" id="PF00923">
    <property type="entry name" value="TAL_FSA"/>
    <property type="match status" value="1"/>
</dbReference>
<accession>A0ABP8JED0</accession>
<comment type="function">
    <text evidence="1 11">Transaldolase is important for the balance of metabolites in the pentose-phosphate pathway.</text>
</comment>
<evidence type="ECO:0000256" key="5">
    <source>
        <dbReference type="ARBA" id="ARBA00013151"/>
    </source>
</evidence>
<keyword evidence="9 11" id="KW-0704">Schiff base</keyword>
<organism evidence="12 13">
    <name type="scientific">Brevibacterium pityocampae</name>
    <dbReference type="NCBI Taxonomy" id="506594"/>
    <lineage>
        <taxon>Bacteria</taxon>
        <taxon>Bacillati</taxon>
        <taxon>Actinomycetota</taxon>
        <taxon>Actinomycetes</taxon>
        <taxon>Micrococcales</taxon>
        <taxon>Brevibacteriaceae</taxon>
        <taxon>Brevibacterium</taxon>
    </lineage>
</organism>
<evidence type="ECO:0000256" key="7">
    <source>
        <dbReference type="ARBA" id="ARBA00022679"/>
    </source>
</evidence>
<dbReference type="InterPro" id="IPR018225">
    <property type="entry name" value="Transaldolase_AS"/>
</dbReference>
<dbReference type="PANTHER" id="PTHR10683:SF31">
    <property type="entry name" value="TRANSALDOLASE"/>
    <property type="match status" value="1"/>
</dbReference>
<evidence type="ECO:0000256" key="10">
    <source>
        <dbReference type="ARBA" id="ARBA00048810"/>
    </source>
</evidence>
<evidence type="ECO:0000256" key="4">
    <source>
        <dbReference type="ARBA" id="ARBA00008426"/>
    </source>
</evidence>
<dbReference type="EC" id="2.2.1.2" evidence="5 11"/>
<keyword evidence="6 11" id="KW-0963">Cytoplasm</keyword>
<comment type="pathway">
    <text evidence="3 11">Carbohydrate degradation; pentose phosphate pathway; D-glyceraldehyde 3-phosphate and beta-D-fructose 6-phosphate from D-ribose 5-phosphate and D-xylulose 5-phosphate (non-oxidative stage): step 2/3.</text>
</comment>
<dbReference type="NCBIfam" id="NF002881">
    <property type="entry name" value="PRK03343.1"/>
    <property type="match status" value="1"/>
</dbReference>
<evidence type="ECO:0000256" key="2">
    <source>
        <dbReference type="ARBA" id="ARBA00004496"/>
    </source>
</evidence>
<dbReference type="Gene3D" id="3.20.20.70">
    <property type="entry name" value="Aldolase class I"/>
    <property type="match status" value="1"/>
</dbReference>
<evidence type="ECO:0000313" key="13">
    <source>
        <dbReference type="Proteomes" id="UP001500642"/>
    </source>
</evidence>
<protein>
    <recommendedName>
        <fullName evidence="5 11">Transaldolase</fullName>
        <ecNumber evidence="5 11">2.2.1.2</ecNumber>
    </recommendedName>
</protein>
<dbReference type="CDD" id="cd00955">
    <property type="entry name" value="Transaldolase_like"/>
    <property type="match status" value="1"/>
</dbReference>
<dbReference type="PANTHER" id="PTHR10683">
    <property type="entry name" value="TRANSALDOLASE"/>
    <property type="match status" value="1"/>
</dbReference>
<dbReference type="PROSITE" id="PS00958">
    <property type="entry name" value="TRANSALDOLASE_2"/>
    <property type="match status" value="1"/>
</dbReference>
<dbReference type="InterPro" id="IPR004732">
    <property type="entry name" value="Transaldolase_2"/>
</dbReference>
<comment type="similarity">
    <text evidence="4 11">Belongs to the transaldolase family. Type 2 subfamily.</text>
</comment>
<proteinExistence type="inferred from homology"/>
<dbReference type="InterPro" id="IPR001585">
    <property type="entry name" value="TAL/FSA"/>
</dbReference>
<evidence type="ECO:0000256" key="6">
    <source>
        <dbReference type="ARBA" id="ARBA00022490"/>
    </source>
</evidence>
<keyword evidence="13" id="KW-1185">Reference proteome</keyword>
<dbReference type="PIRSF" id="PIRSF036915">
    <property type="entry name" value="Trnald_Bac_Plnt"/>
    <property type="match status" value="1"/>
</dbReference>
<dbReference type="EMBL" id="BAABGL010000006">
    <property type="protein sequence ID" value="GAA4389292.1"/>
    <property type="molecule type" value="Genomic_DNA"/>
</dbReference>
<evidence type="ECO:0000256" key="9">
    <source>
        <dbReference type="ARBA" id="ARBA00023270"/>
    </source>
</evidence>
<dbReference type="InterPro" id="IPR013785">
    <property type="entry name" value="Aldolase_TIM"/>
</dbReference>
<reference evidence="13" key="1">
    <citation type="journal article" date="2019" name="Int. J. Syst. Evol. Microbiol.">
        <title>The Global Catalogue of Microorganisms (GCM) 10K type strain sequencing project: providing services to taxonomists for standard genome sequencing and annotation.</title>
        <authorList>
            <consortium name="The Broad Institute Genomics Platform"/>
            <consortium name="The Broad Institute Genome Sequencing Center for Infectious Disease"/>
            <person name="Wu L."/>
            <person name="Ma J."/>
        </authorList>
    </citation>
    <scope>NUCLEOTIDE SEQUENCE [LARGE SCALE GENOMIC DNA]</scope>
    <source>
        <strain evidence="13">JCM 17808</strain>
    </source>
</reference>
<comment type="catalytic activity">
    <reaction evidence="10 11">
        <text>D-sedoheptulose 7-phosphate + D-glyceraldehyde 3-phosphate = D-erythrose 4-phosphate + beta-D-fructose 6-phosphate</text>
        <dbReference type="Rhea" id="RHEA:17053"/>
        <dbReference type="ChEBI" id="CHEBI:16897"/>
        <dbReference type="ChEBI" id="CHEBI:57483"/>
        <dbReference type="ChEBI" id="CHEBI:57634"/>
        <dbReference type="ChEBI" id="CHEBI:59776"/>
        <dbReference type="EC" id="2.2.1.2"/>
    </reaction>
</comment>
<dbReference type="PROSITE" id="PS01054">
    <property type="entry name" value="TRANSALDOLASE_1"/>
    <property type="match status" value="1"/>
</dbReference>
<dbReference type="Proteomes" id="UP001500642">
    <property type="component" value="Unassembled WGS sequence"/>
</dbReference>
<name>A0ABP8JED0_9MICO</name>
<keyword evidence="7 11" id="KW-0808">Transferase</keyword>
<dbReference type="HAMAP" id="MF_00493">
    <property type="entry name" value="Transaldolase_2"/>
    <property type="match status" value="1"/>
</dbReference>
<evidence type="ECO:0000256" key="3">
    <source>
        <dbReference type="ARBA" id="ARBA00004857"/>
    </source>
</evidence>
<evidence type="ECO:0000313" key="12">
    <source>
        <dbReference type="EMBL" id="GAA4389292.1"/>
    </source>
</evidence>
<dbReference type="SUPFAM" id="SSF51569">
    <property type="entry name" value="Aldolase"/>
    <property type="match status" value="1"/>
</dbReference>